<feature type="coiled-coil region" evidence="7">
    <location>
        <begin position="1204"/>
        <end position="1271"/>
    </location>
</feature>
<evidence type="ECO:0000256" key="1">
    <source>
        <dbReference type="ARBA" id="ARBA00001667"/>
    </source>
</evidence>
<evidence type="ECO:0000256" key="3">
    <source>
        <dbReference type="ARBA" id="ARBA00006646"/>
    </source>
</evidence>
<evidence type="ECO:0000256" key="8">
    <source>
        <dbReference type="SAM" id="MobiDB-lite"/>
    </source>
</evidence>
<dbReference type="RefSeq" id="WP_259199694.1">
    <property type="nucleotide sequence ID" value="NZ_JANUXY010000004.1"/>
</dbReference>
<keyword evidence="13" id="KW-1185">Reference proteome</keyword>
<dbReference type="InterPro" id="IPR011055">
    <property type="entry name" value="Dup_hybrid_motif"/>
</dbReference>
<comment type="similarity">
    <text evidence="3">Belongs to the peptidase M23B family.</text>
</comment>
<feature type="coiled-coil region" evidence="7">
    <location>
        <begin position="1906"/>
        <end position="1958"/>
    </location>
</feature>
<comment type="caution">
    <text evidence="12">The sequence shown here is derived from an EMBL/GenBank/DDBJ whole genome shotgun (WGS) entry which is preliminary data.</text>
</comment>
<evidence type="ECO:0000313" key="13">
    <source>
        <dbReference type="Proteomes" id="UP001205609"/>
    </source>
</evidence>
<accession>A0ABT2F2K7</accession>
<dbReference type="Gene3D" id="1.20.120.20">
    <property type="entry name" value="Apolipoprotein"/>
    <property type="match status" value="1"/>
</dbReference>
<protein>
    <recommendedName>
        <fullName evidence="4">lysostaphin</fullName>
        <ecNumber evidence="4">3.4.24.75</ecNumber>
    </recommendedName>
</protein>
<evidence type="ECO:0000256" key="7">
    <source>
        <dbReference type="SAM" id="Coils"/>
    </source>
</evidence>
<dbReference type="CDD" id="cd12797">
    <property type="entry name" value="M23_peptidase"/>
    <property type="match status" value="1"/>
</dbReference>
<organism evidence="12 13">
    <name type="scientific">Staphylococcus americanisciuri</name>
    <dbReference type="NCBI Taxonomy" id="2973940"/>
    <lineage>
        <taxon>Bacteria</taxon>
        <taxon>Bacillati</taxon>
        <taxon>Bacillota</taxon>
        <taxon>Bacilli</taxon>
        <taxon>Bacillales</taxon>
        <taxon>Staphylococcaceae</taxon>
        <taxon>Staphylococcus</taxon>
    </lineage>
</organism>
<keyword evidence="9" id="KW-0812">Transmembrane</keyword>
<dbReference type="EC" id="3.4.24.75" evidence="4"/>
<keyword evidence="7" id="KW-0175">Coiled coil</keyword>
<reference evidence="12 13" key="1">
    <citation type="journal article" date="2023" name="Int. J. Syst. Evol. Microbiol.">
        <title>Streptococcus sciuri sp. nov., Staphylococcus marylandisciuri sp. nov. and Staphylococcus americanisciuri sp. nov., isolated from faeces of eastern grey squirrel (Sciurus carolinensis).</title>
        <authorList>
            <person name="Volokhov D.V."/>
            <person name="Zagorodnyaya T.A."/>
            <person name="Furtak V.A."/>
            <person name="Nattanmai G."/>
            <person name="Randall L."/>
            <person name="Jose S."/>
            <person name="Gao Y."/>
            <person name="Eisenberg T."/>
            <person name="Delmonte P."/>
            <person name="Blom J."/>
            <person name="Mitchell K.K."/>
        </authorList>
    </citation>
    <scope>NUCLEOTIDE SEQUENCE [LARGE SCALE GENOMIC DNA]</scope>
    <source>
        <strain evidence="12 13">GRT3</strain>
    </source>
</reference>
<evidence type="ECO:0000256" key="5">
    <source>
        <dbReference type="ARBA" id="ARBA00022612"/>
    </source>
</evidence>
<dbReference type="PANTHER" id="PTHR37813:SF1">
    <property type="entry name" value="FELS-2 PROPHAGE PROTEIN"/>
    <property type="match status" value="1"/>
</dbReference>
<feature type="coiled-coil region" evidence="7">
    <location>
        <begin position="418"/>
        <end position="463"/>
    </location>
</feature>
<name>A0ABT2F2K7_9STAP</name>
<dbReference type="Gene3D" id="2.70.70.10">
    <property type="entry name" value="Glucose Permease (Domain IIA)"/>
    <property type="match status" value="1"/>
</dbReference>
<dbReference type="Proteomes" id="UP001205609">
    <property type="component" value="Unassembled WGS sequence"/>
</dbReference>
<feature type="region of interest" description="Disordered" evidence="8">
    <location>
        <begin position="1877"/>
        <end position="1896"/>
    </location>
</feature>
<feature type="transmembrane region" description="Helical" evidence="9">
    <location>
        <begin position="849"/>
        <end position="871"/>
    </location>
</feature>
<dbReference type="InterPro" id="IPR010090">
    <property type="entry name" value="Phage_tape_meas"/>
</dbReference>
<dbReference type="Pfam" id="PF01551">
    <property type="entry name" value="Peptidase_M23"/>
    <property type="match status" value="1"/>
</dbReference>
<feature type="transmembrane region" description="Helical" evidence="9">
    <location>
        <begin position="918"/>
        <end position="948"/>
    </location>
</feature>
<keyword evidence="6" id="KW-0482">Metalloprotease</keyword>
<feature type="coiled-coil region" evidence="7">
    <location>
        <begin position="65"/>
        <end position="113"/>
    </location>
</feature>
<keyword evidence="9" id="KW-1133">Transmembrane helix</keyword>
<feature type="coiled-coil region" evidence="7">
    <location>
        <begin position="170"/>
        <end position="225"/>
    </location>
</feature>
<evidence type="ECO:0000259" key="10">
    <source>
        <dbReference type="Pfam" id="PF01551"/>
    </source>
</evidence>
<evidence type="ECO:0000313" key="12">
    <source>
        <dbReference type="EMBL" id="MCS4486388.1"/>
    </source>
</evidence>
<keyword evidence="6" id="KW-0378">Hydrolase</keyword>
<evidence type="ECO:0000256" key="6">
    <source>
        <dbReference type="ARBA" id="ARBA00023049"/>
    </source>
</evidence>
<evidence type="ECO:0000256" key="9">
    <source>
        <dbReference type="SAM" id="Phobius"/>
    </source>
</evidence>
<dbReference type="PANTHER" id="PTHR37813">
    <property type="entry name" value="FELS-2 PROPHAGE PROTEIN"/>
    <property type="match status" value="1"/>
</dbReference>
<dbReference type="SUPFAM" id="SSF51261">
    <property type="entry name" value="Duplicated hybrid motif"/>
    <property type="match status" value="1"/>
</dbReference>
<dbReference type="NCBIfam" id="TIGR01760">
    <property type="entry name" value="tape_meas_TP901"/>
    <property type="match status" value="1"/>
</dbReference>
<dbReference type="EMBL" id="JANUXY010000004">
    <property type="protein sequence ID" value="MCS4486388.1"/>
    <property type="molecule type" value="Genomic_DNA"/>
</dbReference>
<comment type="cofactor">
    <cofactor evidence="2">
        <name>Zn(2+)</name>
        <dbReference type="ChEBI" id="CHEBI:29105"/>
    </cofactor>
</comment>
<evidence type="ECO:0000259" key="11">
    <source>
        <dbReference type="Pfam" id="PF10145"/>
    </source>
</evidence>
<keyword evidence="5" id="KW-1188">Viral release from host cell</keyword>
<dbReference type="InterPro" id="IPR016047">
    <property type="entry name" value="M23ase_b-sheet_dom"/>
</dbReference>
<sequence>MANNVRGFSILMNMEDIGVKRTLSQIKSQFRTLSTEMKRSSNDFAHADKSMLSLKQRSKELSKGIQVTENSMKDIESQLKKMSKEEQQTSVHAERLRTEYSKQHRALNMYKRQLVQTDKELRRFSGSTKYTVFSMEKVNDVLGTMRRQLNVANMTFEKGEKSTKSYNNYLKQLNLVIEKHKRTIQSLEARYRLVSKQQGATSKAALELKEKILQEKQSLSILESQYKKTTAESKRFLMEQSTMTKSMSQIREQIKSVTNALKISASKFRLSGQTAQAYKAHISELNNGMKQQQLIVQSLSRQYDYAKRQYGSTSNEAQELNLKLTEERVKLKELSSQLKDTTNAHNRLEMEQKQGVSTMSEIRAKMQSFNDVLSLSRSNLSHAGESVRAYKAHLSTLNTNMSQQKTVLHELKMQYDFVAQAQSKNSNEARELASAIAQQKIKMNELESEIKQTSIEYKKLFAEQQRAQRLSATAFGRGIQSVNKYNDSIRNISGTMHSVGSSALIYMTLPTIAAMGGAIKASIDWEQALAGVAKTTNLSGRELNKMSKEITDMSNKLPFASTEVAAVAESAGQLGVAKKDITAFTKTMLDLGVATNLTSEEAATEFARFANAAKMPIKDVDRLGSTVTALGNSTATTEKEIVEMAQRLAGAGHQAGLSADQIVSIAAAMSSVGIEAEAGGTAMTQIFNKMTRAVADGGDTLDSFARTSGVSAEQFAQVWENNPSKALSMFVKGLSKTEGGAKGVLKALDDVGIKGIREADTIRRMANNHKVLDEALKTGAEGWKKNTALTDEASIRYETMGSKLKVLKNTFINFLRTIGDAFAPLIIKVSDAFTSLFTHLQNTSSVTKIAITVFALMTAAIPPLLIGAGLLGGAITNIAKAVMVLNGTKGGAAFFNLFNGGIKSALPRIGQLITKIPMIGGAVTALSGPIGWAIAAIVAIGAAFVVAYKKVDWFRDGIDGLIDVIKVFGGKILSGLTNTVKGSIKYFKDWRDSLPKDDLLKKSAVALDLYKSGFKKIMKVLASAKDKATDVSDALGSGVSKSTKKALEGFVKYSEDSDKILAEIKNNHGRITFEEKTELINIQKSMTDELVNQLNIRAEKQRNIQEEVFKQNSGLTAKHEQEIMERSKRQFATSEARIREISARIQELVDKQAKDGKLTGQEMKELNKLYDEQRDLAVGTLSSTHKEQERILSVMSANREAYGLKEAESIVKNAVKARDVAKKENQKRYDQEVDNINQMVGLSEDEKNRLLQNAQDRYDKANQKADENHQKIINGVKKNNQDIETEMDLSNGRVYSNSEKWWNQTLAYLQNMWGRTRLLWDVFTVWFTTSVNSIWKSISDKWKAIKDYTVYIWENVKNTVKGKASEMWNAVKNVWSNLYSSTRSIFNNVRSFLINIFNNIRSNVSNIASNLWASVRRTFNNMLSGISSIFNRVKWTMINAWNYIKRSVTGIASSLWSSVRRTFNNMASGLSSIIGRIKSHINGMVGAVKRGINSLIKGINWVGGKVGLSKIPYFSAGTTHTTTHNIVTNGKVNDDTLAVVGDKGRGNGSNGFRHEMIRYPNGNMVITPDTDTLTMLPKGSQVYNGKQTQQFLSPTNNKKLPKNLPRFSTGTGAGSILDTVTDVIDDAMAFGKDIFEFASNPGKLVRLMLDKFGVNFNNLKGSLFRDFMNAALKMLTKSITNIFKKALEEGAMGGDGSSFTSYTITTPYSPGGPVAGYGFNGGRHYGIDYGTPYGTVLRATRSGYVSRQHNYGGGLVARLVAGKFAEYFLHLSSVFKTGRVTKGQPFARTGNSGAWTTGPHLHYQVESPPSASITNRNTINPATFLRGKKYASGGLISSPGWYNIAEGGYPEYIIPTDPSKKSDAMKLIALAAHNITNSKNSKNKRPGQLPNISGDSDNTSLLLQMIQNQQIQIDQQRKQMELLMEIAKKKLIVDEDSMERVHNRFQDKRERLENKLKKYKK</sequence>
<feature type="domain" description="Phage tail tape measure protein" evidence="11">
    <location>
        <begin position="548"/>
        <end position="739"/>
    </location>
</feature>
<feature type="coiled-coil region" evidence="7">
    <location>
        <begin position="314"/>
        <end position="351"/>
    </location>
</feature>
<feature type="domain" description="M23ase beta-sheet core" evidence="10">
    <location>
        <begin position="1723"/>
        <end position="1807"/>
    </location>
</feature>
<comment type="catalytic activity">
    <reaction evidence="1">
        <text>Hydrolysis of the -Gly-|-Gly- bond in the pentaglycine inter-peptide link joining staphylococcal cell wall peptidoglycans.</text>
        <dbReference type="EC" id="3.4.24.75"/>
    </reaction>
</comment>
<evidence type="ECO:0000256" key="4">
    <source>
        <dbReference type="ARBA" id="ARBA00012322"/>
    </source>
</evidence>
<keyword evidence="6" id="KW-0645">Protease</keyword>
<proteinExistence type="inferred from homology"/>
<dbReference type="Pfam" id="PF10145">
    <property type="entry name" value="PhageMin_Tail"/>
    <property type="match status" value="1"/>
</dbReference>
<gene>
    <name evidence="12" type="ORF">NXS11_05695</name>
</gene>
<keyword evidence="9" id="KW-0472">Membrane</keyword>
<evidence type="ECO:0000256" key="2">
    <source>
        <dbReference type="ARBA" id="ARBA00001947"/>
    </source>
</evidence>